<evidence type="ECO:0000313" key="2">
    <source>
        <dbReference type="Proteomes" id="UP000814033"/>
    </source>
</evidence>
<keyword evidence="2" id="KW-1185">Reference proteome</keyword>
<reference evidence="1" key="2">
    <citation type="journal article" date="2022" name="New Phytol.">
        <title>Evolutionary transition to the ectomycorrhizal habit in the genomes of a hyperdiverse lineage of mushroom-forming fungi.</title>
        <authorList>
            <person name="Looney B."/>
            <person name="Miyauchi S."/>
            <person name="Morin E."/>
            <person name="Drula E."/>
            <person name="Courty P.E."/>
            <person name="Kohler A."/>
            <person name="Kuo A."/>
            <person name="LaButti K."/>
            <person name="Pangilinan J."/>
            <person name="Lipzen A."/>
            <person name="Riley R."/>
            <person name="Andreopoulos W."/>
            <person name="He G."/>
            <person name="Johnson J."/>
            <person name="Nolan M."/>
            <person name="Tritt A."/>
            <person name="Barry K.W."/>
            <person name="Grigoriev I.V."/>
            <person name="Nagy L.G."/>
            <person name="Hibbett D."/>
            <person name="Henrissat B."/>
            <person name="Matheny P.B."/>
            <person name="Labbe J."/>
            <person name="Martin F.M."/>
        </authorList>
    </citation>
    <scope>NUCLEOTIDE SEQUENCE</scope>
    <source>
        <strain evidence="1">FP105234-sp</strain>
    </source>
</reference>
<gene>
    <name evidence="1" type="ORF">FA95DRAFT_1603265</name>
</gene>
<evidence type="ECO:0000313" key="1">
    <source>
        <dbReference type="EMBL" id="KAI0050813.1"/>
    </source>
</evidence>
<sequence>MLHRMGLLARLALSTLGLHFASLHLVDASAVQAPLGVSAPSKRIAIVGAGTGGVGALKALIGDLPEEARQGWEIVLFEQRRDVGGIWLPDPNPPNPPELPETPLYPRLLTNTPHPTMTLPNFPFRPGTPLYPRHPAVQQYHRDIVEHWNLSSYIKFNHEVLETRWRGTSEAGRWQVAVRDRLQNETSVSQFDHLIVASGHNHYPFEPIIPGRDLWEAGAPNRKTLHSIYYRQPQDYAGRNVVVVGGGASTRDIAQQIAPLTNSTYVSLKPATIKKPALPFPPMPGTENKPRISHFTSNSIVFTDNTTLTHIDTIVWGTGYELRIPFLTAGGHLDIVPTQTDQDEHLSTNLRRVHPVYQHVLSLDTAYPVGALYFIGLPIFVSNAISDAAQGLFAAYTLAYPELLDSRGELYADLLADETRLRADGYDCAYIGHRIPGDGGGTRYQDGLVEYLQARGLGGHPGVPRGRKFTEQWRVFGVDYITSLKKGWVRIESRGEEYVREWLDGVETEEQWADLMERLVKWEREQEEEEGSYDPLAYTGPEP</sequence>
<protein>
    <submittedName>
        <fullName evidence="1">FAD/NAD(P)-binding domain-containing protein</fullName>
    </submittedName>
</protein>
<organism evidence="1 2">
    <name type="scientific">Auriscalpium vulgare</name>
    <dbReference type="NCBI Taxonomy" id="40419"/>
    <lineage>
        <taxon>Eukaryota</taxon>
        <taxon>Fungi</taxon>
        <taxon>Dikarya</taxon>
        <taxon>Basidiomycota</taxon>
        <taxon>Agaricomycotina</taxon>
        <taxon>Agaricomycetes</taxon>
        <taxon>Russulales</taxon>
        <taxon>Auriscalpiaceae</taxon>
        <taxon>Auriscalpium</taxon>
    </lineage>
</organism>
<name>A0ACB8S4T0_9AGAM</name>
<reference evidence="1" key="1">
    <citation type="submission" date="2021-02" db="EMBL/GenBank/DDBJ databases">
        <authorList>
            <consortium name="DOE Joint Genome Institute"/>
            <person name="Ahrendt S."/>
            <person name="Looney B.P."/>
            <person name="Miyauchi S."/>
            <person name="Morin E."/>
            <person name="Drula E."/>
            <person name="Courty P.E."/>
            <person name="Chicoki N."/>
            <person name="Fauchery L."/>
            <person name="Kohler A."/>
            <person name="Kuo A."/>
            <person name="Labutti K."/>
            <person name="Pangilinan J."/>
            <person name="Lipzen A."/>
            <person name="Riley R."/>
            <person name="Andreopoulos W."/>
            <person name="He G."/>
            <person name="Johnson J."/>
            <person name="Barry K.W."/>
            <person name="Grigoriev I.V."/>
            <person name="Nagy L."/>
            <person name="Hibbett D."/>
            <person name="Henrissat B."/>
            <person name="Matheny P.B."/>
            <person name="Labbe J."/>
            <person name="Martin F."/>
        </authorList>
    </citation>
    <scope>NUCLEOTIDE SEQUENCE</scope>
    <source>
        <strain evidence="1">FP105234-sp</strain>
    </source>
</reference>
<proteinExistence type="predicted"/>
<dbReference type="EMBL" id="MU275858">
    <property type="protein sequence ID" value="KAI0050813.1"/>
    <property type="molecule type" value="Genomic_DNA"/>
</dbReference>
<accession>A0ACB8S4T0</accession>
<dbReference type="Proteomes" id="UP000814033">
    <property type="component" value="Unassembled WGS sequence"/>
</dbReference>
<comment type="caution">
    <text evidence="1">The sequence shown here is derived from an EMBL/GenBank/DDBJ whole genome shotgun (WGS) entry which is preliminary data.</text>
</comment>